<sequence length="546" mass="60885">MAPVRDYFCDCERMCKGITRQVSRTVFYAHRQKQQRTVTRAQEQRQHPVFESAGEPLALLESGAGNSLGEGREAEMGASSGSSGSPERQLSEEPVVPEPGPGVVDPSNAIQFSPPAIEPDPPAEPEPTFHPSGTGTNPARYSDSLPESLTCAAVPELETALKFRRALEAASLENGDLSTEQVERLRSPTEFVETLDPDTKHALKLYLSTHGASEQVYRDVRLDILDDDSSRDIPSYEGAKKKVAELTGITPIIHHMCPDSCMAYTGPYKDLEECVYCKKPRYDPKTGKPLQYFYTMPLGPQIQARWKDPACAKLMQHRQQETKKIFERLQDPESGGQIDEYSDIYHGQDYLEAVQRGDIGPDDTLLMFSMDGAQLYHDKKSDCWIFIWVILDMAPDQRYKKKHIIPGGVIPGPNNPEHMESFLFPAYHHLAALQKEGLPIFNGLTRTLSNTNIFLFLGSADGPGSVYFTGFVGHHGYFFCRLYCGIPGRHKPERPHYYGALLKPDNYNLDGCSHGDIDAASIGGPNEEKYLENLRYLLSSTGKTNC</sequence>
<organism evidence="2 3">
    <name type="scientific">Ephemerocybe angulata</name>
    <dbReference type="NCBI Taxonomy" id="980116"/>
    <lineage>
        <taxon>Eukaryota</taxon>
        <taxon>Fungi</taxon>
        <taxon>Dikarya</taxon>
        <taxon>Basidiomycota</taxon>
        <taxon>Agaricomycotina</taxon>
        <taxon>Agaricomycetes</taxon>
        <taxon>Agaricomycetidae</taxon>
        <taxon>Agaricales</taxon>
        <taxon>Agaricineae</taxon>
        <taxon>Psathyrellaceae</taxon>
        <taxon>Ephemerocybe</taxon>
    </lineage>
</organism>
<dbReference type="OrthoDB" id="3261594at2759"/>
<protein>
    <submittedName>
        <fullName evidence="2">Uncharacterized protein</fullName>
    </submittedName>
</protein>
<reference evidence="2 3" key="1">
    <citation type="journal article" date="2020" name="ISME J.">
        <title>Uncovering the hidden diversity of litter-decomposition mechanisms in mushroom-forming fungi.</title>
        <authorList>
            <person name="Floudas D."/>
            <person name="Bentzer J."/>
            <person name="Ahren D."/>
            <person name="Johansson T."/>
            <person name="Persson P."/>
            <person name="Tunlid A."/>
        </authorList>
    </citation>
    <scope>NUCLEOTIDE SEQUENCE [LARGE SCALE GENOMIC DNA]</scope>
    <source>
        <strain evidence="2 3">CBS 175.51</strain>
    </source>
</reference>
<proteinExistence type="predicted"/>
<accession>A0A8H5FMT8</accession>
<dbReference type="AlphaFoldDB" id="A0A8H5FMT8"/>
<dbReference type="EMBL" id="JAACJK010000001">
    <property type="protein sequence ID" value="KAF5342644.1"/>
    <property type="molecule type" value="Genomic_DNA"/>
</dbReference>
<feature type="compositionally biased region" description="Low complexity" evidence="1">
    <location>
        <begin position="76"/>
        <end position="94"/>
    </location>
</feature>
<comment type="caution">
    <text evidence="2">The sequence shown here is derived from an EMBL/GenBank/DDBJ whole genome shotgun (WGS) entry which is preliminary data.</text>
</comment>
<dbReference type="Proteomes" id="UP000541558">
    <property type="component" value="Unassembled WGS sequence"/>
</dbReference>
<keyword evidence="3" id="KW-1185">Reference proteome</keyword>
<feature type="region of interest" description="Disordered" evidence="1">
    <location>
        <begin position="36"/>
        <end position="144"/>
    </location>
</feature>
<evidence type="ECO:0000256" key="1">
    <source>
        <dbReference type="SAM" id="MobiDB-lite"/>
    </source>
</evidence>
<evidence type="ECO:0000313" key="3">
    <source>
        <dbReference type="Proteomes" id="UP000541558"/>
    </source>
</evidence>
<gene>
    <name evidence="2" type="ORF">D9611_001231</name>
</gene>
<evidence type="ECO:0000313" key="2">
    <source>
        <dbReference type="EMBL" id="KAF5342644.1"/>
    </source>
</evidence>
<feature type="compositionally biased region" description="Pro residues" evidence="1">
    <location>
        <begin position="116"/>
        <end position="125"/>
    </location>
</feature>
<name>A0A8H5FMT8_9AGAR</name>